<dbReference type="AlphaFoldDB" id="A0AAD9MPI9"/>
<dbReference type="EMBL" id="JAODUP010003574">
    <property type="protein sequence ID" value="KAK2138204.1"/>
    <property type="molecule type" value="Genomic_DNA"/>
</dbReference>
<dbReference type="InterPro" id="IPR001304">
    <property type="entry name" value="C-type_lectin-like"/>
</dbReference>
<dbReference type="Gene3D" id="3.10.100.10">
    <property type="entry name" value="Mannose-Binding Protein A, subunit A"/>
    <property type="match status" value="1"/>
</dbReference>
<evidence type="ECO:0000313" key="4">
    <source>
        <dbReference type="Proteomes" id="UP001208570"/>
    </source>
</evidence>
<dbReference type="Proteomes" id="UP001208570">
    <property type="component" value="Unassembled WGS sequence"/>
</dbReference>
<gene>
    <name evidence="3" type="ORF">LSH36_3591g00009</name>
</gene>
<evidence type="ECO:0000256" key="1">
    <source>
        <dbReference type="SAM" id="SignalP"/>
    </source>
</evidence>
<keyword evidence="1" id="KW-0732">Signal</keyword>
<feature type="signal peptide" evidence="1">
    <location>
        <begin position="1"/>
        <end position="19"/>
    </location>
</feature>
<evidence type="ECO:0000313" key="3">
    <source>
        <dbReference type="EMBL" id="KAK2138204.1"/>
    </source>
</evidence>
<proteinExistence type="predicted"/>
<accession>A0AAD9MPI9</accession>
<dbReference type="SMART" id="SM00034">
    <property type="entry name" value="CLECT"/>
    <property type="match status" value="1"/>
</dbReference>
<feature type="domain" description="C-type lectin" evidence="2">
    <location>
        <begin position="109"/>
        <end position="236"/>
    </location>
</feature>
<sequence length="237" mass="27386">MFNRKEFPFLVVLIPFVLSCMKYEFHKFDDVFYNGAVLVTYRRELRAYDCKRACLMTKGCRGFNMEWIQDIADVGYCDLVDMRLAKTLTFKSNYSVYALCPSGMIFYPTTGRCYEVISKRKNWSESQQYCRSLYDQAHLMEIYDSKQQELFESMTQDFIETKPSSLSFGLWLGASKSVEGVDVIWSHTMKAVIGSNYSNLDYGESMGQASGNNCLKSFRGQWSLAPCSKIKAFVCEY</sequence>
<dbReference type="PROSITE" id="PS51257">
    <property type="entry name" value="PROKAR_LIPOPROTEIN"/>
    <property type="match status" value="1"/>
</dbReference>
<dbReference type="InterPro" id="IPR016186">
    <property type="entry name" value="C-type_lectin-like/link_sf"/>
</dbReference>
<reference evidence="3" key="1">
    <citation type="journal article" date="2023" name="Mol. Biol. Evol.">
        <title>Third-Generation Sequencing Reveals the Adaptive Role of the Epigenome in Three Deep-Sea Polychaetes.</title>
        <authorList>
            <person name="Perez M."/>
            <person name="Aroh O."/>
            <person name="Sun Y."/>
            <person name="Lan Y."/>
            <person name="Juniper S.K."/>
            <person name="Young C.R."/>
            <person name="Angers B."/>
            <person name="Qian P.Y."/>
        </authorList>
    </citation>
    <scope>NUCLEOTIDE SEQUENCE</scope>
    <source>
        <strain evidence="3">P08H-3</strain>
    </source>
</reference>
<feature type="chain" id="PRO_5042287357" description="C-type lectin domain-containing protein" evidence="1">
    <location>
        <begin position="20"/>
        <end position="237"/>
    </location>
</feature>
<dbReference type="SUPFAM" id="SSF56436">
    <property type="entry name" value="C-type lectin-like"/>
    <property type="match status" value="1"/>
</dbReference>
<dbReference type="Pfam" id="PF00059">
    <property type="entry name" value="Lectin_C"/>
    <property type="match status" value="1"/>
</dbReference>
<keyword evidence="4" id="KW-1185">Reference proteome</keyword>
<evidence type="ECO:0000259" key="2">
    <source>
        <dbReference type="PROSITE" id="PS50041"/>
    </source>
</evidence>
<dbReference type="CDD" id="cd00037">
    <property type="entry name" value="CLECT"/>
    <property type="match status" value="1"/>
</dbReference>
<dbReference type="InterPro" id="IPR016187">
    <property type="entry name" value="CTDL_fold"/>
</dbReference>
<dbReference type="PROSITE" id="PS50041">
    <property type="entry name" value="C_TYPE_LECTIN_2"/>
    <property type="match status" value="1"/>
</dbReference>
<protein>
    <recommendedName>
        <fullName evidence="2">C-type lectin domain-containing protein</fullName>
    </recommendedName>
</protein>
<name>A0AAD9MPI9_9ANNE</name>
<organism evidence="3 4">
    <name type="scientific">Paralvinella palmiformis</name>
    <dbReference type="NCBI Taxonomy" id="53620"/>
    <lineage>
        <taxon>Eukaryota</taxon>
        <taxon>Metazoa</taxon>
        <taxon>Spiralia</taxon>
        <taxon>Lophotrochozoa</taxon>
        <taxon>Annelida</taxon>
        <taxon>Polychaeta</taxon>
        <taxon>Sedentaria</taxon>
        <taxon>Canalipalpata</taxon>
        <taxon>Terebellida</taxon>
        <taxon>Terebelliformia</taxon>
        <taxon>Alvinellidae</taxon>
        <taxon>Paralvinella</taxon>
    </lineage>
</organism>
<comment type="caution">
    <text evidence="3">The sequence shown here is derived from an EMBL/GenBank/DDBJ whole genome shotgun (WGS) entry which is preliminary data.</text>
</comment>